<organism evidence="1">
    <name type="scientific">hydrothermal vent metagenome</name>
    <dbReference type="NCBI Taxonomy" id="652676"/>
    <lineage>
        <taxon>unclassified sequences</taxon>
        <taxon>metagenomes</taxon>
        <taxon>ecological metagenomes</taxon>
    </lineage>
</organism>
<sequence>MLEYELSVNVKVENKEALQNLLITVESINASSLDASSVELLSISRLNTSNAKQKHITKNYEQDSWLSPLTVKAVNTI</sequence>
<accession>A0A3B1B1Z3</accession>
<proteinExistence type="predicted"/>
<gene>
    <name evidence="1" type="ORF">MNBD_GAMMA23-2374</name>
</gene>
<protein>
    <submittedName>
        <fullName evidence="1">Uncharacterized protein</fullName>
    </submittedName>
</protein>
<reference evidence="1" key="1">
    <citation type="submission" date="2018-06" db="EMBL/GenBank/DDBJ databases">
        <authorList>
            <person name="Zhirakovskaya E."/>
        </authorList>
    </citation>
    <scope>NUCLEOTIDE SEQUENCE</scope>
</reference>
<evidence type="ECO:0000313" key="1">
    <source>
        <dbReference type="EMBL" id="VAW99086.1"/>
    </source>
</evidence>
<name>A0A3B1B1Z3_9ZZZZ</name>
<dbReference type="EMBL" id="UOFT01000075">
    <property type="protein sequence ID" value="VAW99086.1"/>
    <property type="molecule type" value="Genomic_DNA"/>
</dbReference>
<dbReference type="AlphaFoldDB" id="A0A3B1B1Z3"/>